<sequence length="262" mass="30483">MNLETRLTDTLNDVLRTSGYIFEMINNNKRQSNLITGPNNQLIPPQVTNQLTLSIAQFDQILDETVSKFNDARWCIEQMVESKQKQEELRIQEELERQKKAEAERKRKEEEAAALRKKEEEKRLAEEKARKEEEERIEREAKEKRERELREAEERKQKEQPQMDDIMDSGFDFDMDMDKGLDIPNPSDILSSMNFKDGEQPSNKKKSIDDMDLDMNNVLGGEQSLLDDFNMDMLGKDMDGGMGGAEEEFDVDNFLNQFGNGD</sequence>
<dbReference type="EMBL" id="LT635768">
    <property type="protein sequence ID" value="SGZ56948.1"/>
    <property type="molecule type" value="Genomic_DNA"/>
</dbReference>
<evidence type="ECO:0000256" key="1">
    <source>
        <dbReference type="SAM" id="MobiDB-lite"/>
    </source>
</evidence>
<accession>A0A1L0DK69</accession>
<feature type="compositionally biased region" description="Acidic residues" evidence="1">
    <location>
        <begin position="165"/>
        <end position="175"/>
    </location>
</feature>
<name>A0A1L0DK69_9ASCO</name>
<gene>
    <name evidence="2" type="ORF">SAMEA4029009_CIC11G00000001137</name>
</gene>
<protein>
    <submittedName>
        <fullName evidence="2">CIC11C00000001137</fullName>
    </submittedName>
</protein>
<dbReference type="Pfam" id="PF11214">
    <property type="entry name" value="Med2"/>
    <property type="match status" value="1"/>
</dbReference>
<evidence type="ECO:0000313" key="3">
    <source>
        <dbReference type="Proteomes" id="UP000182259"/>
    </source>
</evidence>
<organism evidence="2 3">
    <name type="scientific">Sungouiella intermedia</name>
    <dbReference type="NCBI Taxonomy" id="45354"/>
    <lineage>
        <taxon>Eukaryota</taxon>
        <taxon>Fungi</taxon>
        <taxon>Dikarya</taxon>
        <taxon>Ascomycota</taxon>
        <taxon>Saccharomycotina</taxon>
        <taxon>Pichiomycetes</taxon>
        <taxon>Metschnikowiaceae</taxon>
        <taxon>Sungouiella</taxon>
    </lineage>
</organism>
<dbReference type="AlphaFoldDB" id="A0A1L0DK69"/>
<proteinExistence type="predicted"/>
<reference evidence="2 3" key="1">
    <citation type="submission" date="2016-10" db="EMBL/GenBank/DDBJ databases">
        <authorList>
            <person name="de Groot N.N."/>
        </authorList>
    </citation>
    <scope>NUCLEOTIDE SEQUENCE [LARGE SCALE GENOMIC DNA]</scope>
    <source>
        <strain evidence="2 3">PYCC 4715</strain>
    </source>
</reference>
<feature type="region of interest" description="Disordered" evidence="1">
    <location>
        <begin position="112"/>
        <end position="210"/>
    </location>
</feature>
<dbReference type="InterPro" id="IPR021017">
    <property type="entry name" value="Mediator_Med2_fun"/>
</dbReference>
<dbReference type="Proteomes" id="UP000182259">
    <property type="component" value="Chromosome V"/>
</dbReference>
<feature type="compositionally biased region" description="Basic and acidic residues" evidence="1">
    <location>
        <begin position="112"/>
        <end position="161"/>
    </location>
</feature>
<evidence type="ECO:0000313" key="2">
    <source>
        <dbReference type="EMBL" id="SGZ56948.1"/>
    </source>
</evidence>